<name>A0A9D1FTN6_9FIRM</name>
<feature type="region of interest" description="Disordered" evidence="2">
    <location>
        <begin position="64"/>
        <end position="86"/>
    </location>
</feature>
<evidence type="ECO:0000313" key="4">
    <source>
        <dbReference type="Proteomes" id="UP000824141"/>
    </source>
</evidence>
<keyword evidence="1" id="KW-0460">Magnesium</keyword>
<protein>
    <submittedName>
        <fullName evidence="3">ADP-ribosylglycohydrolase family protein</fullName>
    </submittedName>
</protein>
<dbReference type="AlphaFoldDB" id="A0A9D1FTN6"/>
<proteinExistence type="predicted"/>
<dbReference type="EMBL" id="DVJM01000140">
    <property type="protein sequence ID" value="HIS79105.1"/>
    <property type="molecule type" value="Genomic_DNA"/>
</dbReference>
<sequence>MKIEQVHYSDRFQEAFWHEEIDDISRYLRLAAEYGRTQEGESYCRELEDALKQVKQKFEQLALSARDPQEPDDLPEILAQRPDGPRQLLTGLPEDYAQRLRGAFYGRMAGCTLGAALEFEPIPAAKSWAERFGDLYPLTDYWSEVRWPEDPHYIVGKKKDLTRAGMDAVPPDDDTMYTLLGLLTMEAYGPDFTQEQMAEIWKKYLPLGRDYVAGGEKGCWWGERSLLKNLLAGVPLPQAGVAGNPNLQGIAAWTRADSYGYVFPGNPEKAAALAYRDASINHRRNGVYGSMFMAAAISAAFTVDDPMEAVRIGLTEIPKDSLFAEGIRWVLAQSPSDYQEAFDQTWARYRGMFNGSALTNAIHVVMGLKIGGGDFTKTIGETVAMSGDNDCTGATAGSILGAVIGIGNIPEHWIRPFHGRMHGYAYNTGEEYDMVRELGVEWIRLNVSFPWTDKMFGTLSEQYLRDREEIRRTHARGFQVMPATPPLGGFTYDEALGKTCLA</sequence>
<gene>
    <name evidence="3" type="ORF">IAD03_07015</name>
</gene>
<evidence type="ECO:0000256" key="1">
    <source>
        <dbReference type="PIRSR" id="PIRSR605502-1"/>
    </source>
</evidence>
<accession>A0A9D1FTN6</accession>
<dbReference type="PANTHER" id="PTHR16222">
    <property type="entry name" value="ADP-RIBOSYLGLYCOHYDROLASE"/>
    <property type="match status" value="1"/>
</dbReference>
<dbReference type="Gene3D" id="1.10.4080.10">
    <property type="entry name" value="ADP-ribosylation/Crystallin J1"/>
    <property type="match status" value="1"/>
</dbReference>
<dbReference type="InterPro" id="IPR005502">
    <property type="entry name" value="Ribosyl_crysJ1"/>
</dbReference>
<organism evidence="3 4">
    <name type="scientific">Candidatus Caccousia stercoris</name>
    <dbReference type="NCBI Taxonomy" id="2840723"/>
    <lineage>
        <taxon>Bacteria</taxon>
        <taxon>Bacillati</taxon>
        <taxon>Bacillota</taxon>
        <taxon>Clostridia</taxon>
        <taxon>Eubacteriales</taxon>
        <taxon>Oscillospiraceae</taxon>
        <taxon>Oscillospiraceae incertae sedis</taxon>
        <taxon>Candidatus Caccousia</taxon>
    </lineage>
</organism>
<dbReference type="GO" id="GO:0046872">
    <property type="term" value="F:metal ion binding"/>
    <property type="evidence" value="ECO:0007669"/>
    <property type="project" value="UniProtKB-KW"/>
</dbReference>
<dbReference type="Proteomes" id="UP000824141">
    <property type="component" value="Unassembled WGS sequence"/>
</dbReference>
<feature type="binding site" evidence="1">
    <location>
        <position position="390"/>
    </location>
    <ligand>
        <name>Mg(2+)</name>
        <dbReference type="ChEBI" id="CHEBI:18420"/>
        <label>1</label>
    </ligand>
</feature>
<evidence type="ECO:0000256" key="2">
    <source>
        <dbReference type="SAM" id="MobiDB-lite"/>
    </source>
</evidence>
<feature type="binding site" evidence="1">
    <location>
        <position position="388"/>
    </location>
    <ligand>
        <name>Mg(2+)</name>
        <dbReference type="ChEBI" id="CHEBI:18420"/>
        <label>1</label>
    </ligand>
</feature>
<reference evidence="3" key="2">
    <citation type="journal article" date="2021" name="PeerJ">
        <title>Extensive microbial diversity within the chicken gut microbiome revealed by metagenomics and culture.</title>
        <authorList>
            <person name="Gilroy R."/>
            <person name="Ravi A."/>
            <person name="Getino M."/>
            <person name="Pursley I."/>
            <person name="Horton D.L."/>
            <person name="Alikhan N.F."/>
            <person name="Baker D."/>
            <person name="Gharbi K."/>
            <person name="Hall N."/>
            <person name="Watson M."/>
            <person name="Adriaenssens E.M."/>
            <person name="Foster-Nyarko E."/>
            <person name="Jarju S."/>
            <person name="Secka A."/>
            <person name="Antonio M."/>
            <person name="Oren A."/>
            <person name="Chaudhuri R.R."/>
            <person name="La Ragione R."/>
            <person name="Hildebrand F."/>
            <person name="Pallen M.J."/>
        </authorList>
    </citation>
    <scope>NUCLEOTIDE SEQUENCE</scope>
    <source>
        <strain evidence="3">6086</strain>
    </source>
</reference>
<evidence type="ECO:0000313" key="3">
    <source>
        <dbReference type="EMBL" id="HIS79105.1"/>
    </source>
</evidence>
<dbReference type="InterPro" id="IPR050792">
    <property type="entry name" value="ADP-ribosylglycohydrolase"/>
</dbReference>
<dbReference type="InterPro" id="IPR036705">
    <property type="entry name" value="Ribosyl_crysJ1_sf"/>
</dbReference>
<dbReference type="SUPFAM" id="SSF101478">
    <property type="entry name" value="ADP-ribosylglycohydrolase"/>
    <property type="match status" value="1"/>
</dbReference>
<comment type="cofactor">
    <cofactor evidence="1">
        <name>Mg(2+)</name>
        <dbReference type="ChEBI" id="CHEBI:18420"/>
    </cofactor>
    <text evidence="1">Binds 2 magnesium ions per subunit.</text>
</comment>
<keyword evidence="1" id="KW-0479">Metal-binding</keyword>
<dbReference type="PANTHER" id="PTHR16222:SF12">
    <property type="entry name" value="ADP-RIBOSYLGLYCOHYDROLASE-RELATED"/>
    <property type="match status" value="1"/>
</dbReference>
<dbReference type="Pfam" id="PF03747">
    <property type="entry name" value="ADP_ribosyl_GH"/>
    <property type="match status" value="1"/>
</dbReference>
<reference evidence="3" key="1">
    <citation type="submission" date="2020-10" db="EMBL/GenBank/DDBJ databases">
        <authorList>
            <person name="Gilroy R."/>
        </authorList>
    </citation>
    <scope>NUCLEOTIDE SEQUENCE</scope>
    <source>
        <strain evidence="3">6086</strain>
    </source>
</reference>
<comment type="caution">
    <text evidence="3">The sequence shown here is derived from an EMBL/GenBank/DDBJ whole genome shotgun (WGS) entry which is preliminary data.</text>
</comment>